<dbReference type="AlphaFoldDB" id="A0A645E729"/>
<feature type="region of interest" description="Disordered" evidence="1">
    <location>
        <begin position="221"/>
        <end position="253"/>
    </location>
</feature>
<accession>A0A645E729</accession>
<feature type="compositionally biased region" description="Low complexity" evidence="1">
    <location>
        <begin position="1"/>
        <end position="12"/>
    </location>
</feature>
<organism evidence="2">
    <name type="scientific">bioreactor metagenome</name>
    <dbReference type="NCBI Taxonomy" id="1076179"/>
    <lineage>
        <taxon>unclassified sequences</taxon>
        <taxon>metagenomes</taxon>
        <taxon>ecological metagenomes</taxon>
    </lineage>
</organism>
<feature type="region of interest" description="Disordered" evidence="1">
    <location>
        <begin position="95"/>
        <end position="121"/>
    </location>
</feature>
<comment type="caution">
    <text evidence="2">The sequence shown here is derived from an EMBL/GenBank/DDBJ whole genome shotgun (WGS) entry which is preliminary data.</text>
</comment>
<evidence type="ECO:0000313" key="2">
    <source>
        <dbReference type="EMBL" id="MPM97654.1"/>
    </source>
</evidence>
<gene>
    <name evidence="2" type="ORF">SDC9_144831</name>
</gene>
<reference evidence="2" key="1">
    <citation type="submission" date="2019-08" db="EMBL/GenBank/DDBJ databases">
        <authorList>
            <person name="Kucharzyk K."/>
            <person name="Murdoch R.W."/>
            <person name="Higgins S."/>
            <person name="Loffler F."/>
        </authorList>
    </citation>
    <scope>NUCLEOTIDE SEQUENCE</scope>
</reference>
<name>A0A645E729_9ZZZZ</name>
<dbReference type="EMBL" id="VSSQ01043897">
    <property type="protein sequence ID" value="MPM97654.1"/>
    <property type="molecule type" value="Genomic_DNA"/>
</dbReference>
<protein>
    <submittedName>
        <fullName evidence="2">Uncharacterized protein</fullName>
    </submittedName>
</protein>
<evidence type="ECO:0000256" key="1">
    <source>
        <dbReference type="SAM" id="MobiDB-lite"/>
    </source>
</evidence>
<feature type="region of interest" description="Disordered" evidence="1">
    <location>
        <begin position="1"/>
        <end position="22"/>
    </location>
</feature>
<sequence length="271" mass="28285">MRNAVGSRLSSSARRRGTSSRSTSIARWESSICCSIRGTRVLIDSGSARSAAIACQAAIRSSGICSRPAASSTWRRAWSRAAACSASRVSISSIRSSRARPRPPIAGRARSVPGPPSISSTRKRPTIWANILASAICIRLSRAPARAAARSSSSPASTPPISSPIAAHSCRGIIIGIQAASRSVTAEIRRAVSRESRVARSRWSTVSASRDAVSARAVRSVIQSPSSSKTRWTPSSIGPSSPPAPGRAGIPPIAVSRAVTSAGTRAHWTSR</sequence>
<feature type="compositionally biased region" description="Polar residues" evidence="1">
    <location>
        <begin position="222"/>
        <end position="233"/>
    </location>
</feature>
<proteinExistence type="predicted"/>